<reference evidence="1" key="1">
    <citation type="submission" date="2018-10" db="EMBL/GenBank/DDBJ databases">
        <title>Effector identification in a new, highly contiguous assembly of the strawberry crown rot pathogen Phytophthora cactorum.</title>
        <authorList>
            <person name="Armitage A.D."/>
            <person name="Nellist C.F."/>
            <person name="Bates H."/>
            <person name="Vickerstaff R.J."/>
            <person name="Harrison R.J."/>
        </authorList>
    </citation>
    <scope>NUCLEOTIDE SEQUENCE</scope>
    <source>
        <strain evidence="1">P415</strain>
    </source>
</reference>
<dbReference type="Gene3D" id="1.25.40.10">
    <property type="entry name" value="Tetratricopeptide repeat domain"/>
    <property type="match status" value="2"/>
</dbReference>
<sequence>MVAAIRFASLQSPPGSLFAMSMLRRACRRAASSQAQARSFSPRTVNRMPNLRFEDKRINVLLSNKTTSDNFVFACRALRCKDETTLLTATDPSAWNVALQRRLEKRDERGAAELLGLVANFARENASEPVWTDLLFTVLRQRSSRAFRKEEIHELLGQLKKRYGPQFVARVLVEVINGCANIDMLAAGQELLLYHQKLWPEVREKELGLSSLEPLMPPSIVGHLMAKMTQKKQYKQVLSLAAEYLTHPEFDATRDFQQQGFLALFHASVKAKESPRKIVRTFLDYVDGSVRTSGGDLANIKRLHLEQGFGAAIQSCVMLEEFSLALHCYSTMESTRERLVGRDDDLKMESVADEAEEKVKVLDKVIPADENMYVNVMKACMALKDFSMLKDAFRGMAARGVGRSGGFGSAIRYCHEHLDATFLEEVLEEVSTTEQELAGAWMLEVENYNDALGCFAATGKFEQAKELFSQMLNNPFIIPDHITMLEMVENHRDASIEEVFNLMDVFLEWKLAPNLQVFTSLLAICMRRRLVGDAVALIDAMEKHGVVLDVKAFTTIAFIHASHGDLKAVVGILRDMATMGVPTDKVFFNYVMNALYGSSGIDTCFALFRELSQENLAIPEGLYVSLVDLGTQIGLIERTLHIAYNMECEGFQLSSDQLHELMVRCQSEAEISEFVRTFSLLHQGTQPETPRFEVEMYEDLISILTQLNRKNEVAKVQKLVRTAGHDDLLV</sequence>
<evidence type="ECO:0000313" key="2">
    <source>
        <dbReference type="Proteomes" id="UP000697107"/>
    </source>
</evidence>
<dbReference type="Pfam" id="PF01535">
    <property type="entry name" value="PPR"/>
    <property type="match status" value="2"/>
</dbReference>
<protein>
    <recommendedName>
        <fullName evidence="3">Pentatricopeptide repeat</fullName>
    </recommendedName>
</protein>
<dbReference type="EMBL" id="RCML01000371">
    <property type="protein sequence ID" value="KAG2979140.1"/>
    <property type="molecule type" value="Genomic_DNA"/>
</dbReference>
<proteinExistence type="predicted"/>
<evidence type="ECO:0000313" key="1">
    <source>
        <dbReference type="EMBL" id="KAG2979140.1"/>
    </source>
</evidence>
<evidence type="ECO:0008006" key="3">
    <source>
        <dbReference type="Google" id="ProtNLM"/>
    </source>
</evidence>
<organism evidence="1 2">
    <name type="scientific">Phytophthora cactorum</name>
    <dbReference type="NCBI Taxonomy" id="29920"/>
    <lineage>
        <taxon>Eukaryota</taxon>
        <taxon>Sar</taxon>
        <taxon>Stramenopiles</taxon>
        <taxon>Oomycota</taxon>
        <taxon>Peronosporomycetes</taxon>
        <taxon>Peronosporales</taxon>
        <taxon>Peronosporaceae</taxon>
        <taxon>Phytophthora</taxon>
    </lineage>
</organism>
<dbReference type="VEuPathDB" id="FungiDB:PC110_g7981"/>
<comment type="caution">
    <text evidence="1">The sequence shown here is derived from an EMBL/GenBank/DDBJ whole genome shotgun (WGS) entry which is preliminary data.</text>
</comment>
<dbReference type="PANTHER" id="PTHR47930">
    <property type="entry name" value="YALI0C12947P"/>
    <property type="match status" value="1"/>
</dbReference>
<dbReference type="PANTHER" id="PTHR47930:SF2">
    <property type="entry name" value="PENTATRICOPEPTIDE REPEAT PROTEIN (AFU_ORTHOLOGUE AFUA_8G04250)"/>
    <property type="match status" value="1"/>
</dbReference>
<accession>A0A8T1FYR5</accession>
<dbReference type="InterPro" id="IPR011990">
    <property type="entry name" value="TPR-like_helical_dom_sf"/>
</dbReference>
<name>A0A8T1FYR5_9STRA</name>
<gene>
    <name evidence="1" type="ORF">PC118_g11912</name>
</gene>
<dbReference type="InterPro" id="IPR002885">
    <property type="entry name" value="PPR_rpt"/>
</dbReference>
<dbReference type="Proteomes" id="UP000697107">
    <property type="component" value="Unassembled WGS sequence"/>
</dbReference>
<dbReference type="AlphaFoldDB" id="A0A8T1FYR5"/>